<evidence type="ECO:0000313" key="1">
    <source>
        <dbReference type="EMBL" id="WAN70019.1"/>
    </source>
</evidence>
<sequence length="46" mass="5138">MVGFVVLRFGQSPTLHERNISLGNAIDLRSRYAIAFLKDLCKTGTK</sequence>
<reference evidence="1" key="2">
    <citation type="submission" date="2022-10" db="EMBL/GenBank/DDBJ databases">
        <authorList>
            <person name="Ngo T.-E."/>
        </authorList>
    </citation>
    <scope>NUCLEOTIDE SEQUENCE</scope>
    <source>
        <strain evidence="1">JHB</strain>
    </source>
</reference>
<dbReference type="AlphaFoldDB" id="A0A9Q9SUQ3"/>
<dbReference type="Proteomes" id="UP000176944">
    <property type="component" value="Chromosome"/>
</dbReference>
<reference evidence="1" key="1">
    <citation type="journal article" date="2017" name="Proc. Natl. Acad. Sci. U.S.A.">
        <title>Comparative genomics uncovers the prolific and distinctive metabolic potential of the cyanobacterial genus Moorea.</title>
        <authorList>
            <person name="Leao T."/>
            <person name="Castelao G."/>
            <person name="Korobeynikov A."/>
            <person name="Monroe E.A."/>
            <person name="Podell S."/>
            <person name="Glukhov E."/>
            <person name="Allen E.E."/>
            <person name="Gerwick W.H."/>
            <person name="Gerwick L."/>
        </authorList>
    </citation>
    <scope>NUCLEOTIDE SEQUENCE</scope>
    <source>
        <strain evidence="1">JHB</strain>
    </source>
</reference>
<proteinExistence type="predicted"/>
<organism evidence="1">
    <name type="scientific">Moorena producens (strain JHB)</name>
    <dbReference type="NCBI Taxonomy" id="1454205"/>
    <lineage>
        <taxon>Bacteria</taxon>
        <taxon>Bacillati</taxon>
        <taxon>Cyanobacteriota</taxon>
        <taxon>Cyanophyceae</taxon>
        <taxon>Coleofasciculales</taxon>
        <taxon>Coleofasciculaceae</taxon>
        <taxon>Moorena</taxon>
    </lineage>
</organism>
<gene>
    <name evidence="1" type="ORF">BJP36_38775</name>
</gene>
<accession>A0A9Q9SUQ3</accession>
<name>A0A9Q9SUQ3_MOOP1</name>
<dbReference type="EMBL" id="CP017708">
    <property type="protein sequence ID" value="WAN70019.1"/>
    <property type="molecule type" value="Genomic_DNA"/>
</dbReference>
<protein>
    <submittedName>
        <fullName evidence="1">Uncharacterized protein</fullName>
    </submittedName>
</protein>